<feature type="region of interest" description="Disordered" evidence="1">
    <location>
        <begin position="62"/>
        <end position="81"/>
    </location>
</feature>
<evidence type="ECO:0000313" key="4">
    <source>
        <dbReference type="Proteomes" id="UP001142400"/>
    </source>
</evidence>
<dbReference type="InterPro" id="IPR000719">
    <property type="entry name" value="Prot_kinase_dom"/>
</dbReference>
<dbReference type="GO" id="GO:0005524">
    <property type="term" value="F:ATP binding"/>
    <property type="evidence" value="ECO:0007669"/>
    <property type="project" value="InterPro"/>
</dbReference>
<accession>A0A9X2RYE1</accession>
<dbReference type="AlphaFoldDB" id="A0A9X2RYE1"/>
<organism evidence="3 4">
    <name type="scientific">Streptomyces malaysiensis subsp. samsunensis</name>
    <dbReference type="NCBI Taxonomy" id="459658"/>
    <lineage>
        <taxon>Bacteria</taxon>
        <taxon>Bacillati</taxon>
        <taxon>Actinomycetota</taxon>
        <taxon>Actinomycetes</taxon>
        <taxon>Kitasatosporales</taxon>
        <taxon>Streptomycetaceae</taxon>
        <taxon>Streptomyces</taxon>
        <taxon>Streptomyces violaceusniger group</taxon>
    </lineage>
</organism>
<dbReference type="InterPro" id="IPR011009">
    <property type="entry name" value="Kinase-like_dom_sf"/>
</dbReference>
<dbReference type="RefSeq" id="WP_257635422.1">
    <property type="nucleotide sequence ID" value="NZ_JANIIC010000073.1"/>
</dbReference>
<protein>
    <recommendedName>
        <fullName evidence="2">Protein kinase domain-containing protein</fullName>
    </recommendedName>
</protein>
<dbReference type="EMBL" id="JANIIC010000073">
    <property type="protein sequence ID" value="MCQ8835242.1"/>
    <property type="molecule type" value="Genomic_DNA"/>
</dbReference>
<comment type="caution">
    <text evidence="3">The sequence shown here is derived from an EMBL/GenBank/DDBJ whole genome shotgun (WGS) entry which is preliminary data.</text>
</comment>
<evidence type="ECO:0000313" key="3">
    <source>
        <dbReference type="EMBL" id="MCQ8835242.1"/>
    </source>
</evidence>
<dbReference type="Gene3D" id="3.30.200.20">
    <property type="entry name" value="Phosphorylase Kinase, domain 1"/>
    <property type="match status" value="1"/>
</dbReference>
<evidence type="ECO:0000259" key="2">
    <source>
        <dbReference type="PROSITE" id="PS50011"/>
    </source>
</evidence>
<dbReference type="PROSITE" id="PS50011">
    <property type="entry name" value="PROTEIN_KINASE_DOM"/>
    <property type="match status" value="1"/>
</dbReference>
<gene>
    <name evidence="3" type="ORF">NQU54_40955</name>
</gene>
<reference evidence="3" key="1">
    <citation type="submission" date="2022-06" db="EMBL/GenBank/DDBJ databases">
        <title>WGS of actinobacteria.</title>
        <authorList>
            <person name="Thawai C."/>
        </authorList>
    </citation>
    <scope>NUCLEOTIDE SEQUENCE</scope>
    <source>
        <strain evidence="3">DSM 42010</strain>
    </source>
</reference>
<keyword evidence="4" id="KW-1185">Reference proteome</keyword>
<dbReference type="GO" id="GO:0004672">
    <property type="term" value="F:protein kinase activity"/>
    <property type="evidence" value="ECO:0007669"/>
    <property type="project" value="InterPro"/>
</dbReference>
<name>A0A9X2RYE1_STRMQ</name>
<evidence type="ECO:0000256" key="1">
    <source>
        <dbReference type="SAM" id="MobiDB-lite"/>
    </source>
</evidence>
<dbReference type="Proteomes" id="UP001142400">
    <property type="component" value="Unassembled WGS sequence"/>
</dbReference>
<feature type="domain" description="Protein kinase" evidence="2">
    <location>
        <begin position="1"/>
        <end position="81"/>
    </location>
</feature>
<proteinExistence type="predicted"/>
<dbReference type="SUPFAM" id="SSF56112">
    <property type="entry name" value="Protein kinase-like (PK-like)"/>
    <property type="match status" value="1"/>
</dbReference>
<sequence>MGAVYLARHEATGIEVALKVTLPKVTANETARARFLREVALTRAMKHPHVVAPHDTGFANGTFYLTPPRTSGHLPPASTTR</sequence>